<feature type="region of interest" description="Disordered" evidence="2">
    <location>
        <begin position="383"/>
        <end position="424"/>
    </location>
</feature>
<gene>
    <name evidence="3" type="ORF">FGO68_gene14867</name>
</gene>
<dbReference type="AlphaFoldDB" id="A0A8J8T724"/>
<keyword evidence="4" id="KW-1185">Reference proteome</keyword>
<feature type="compositionally biased region" description="Low complexity" evidence="2">
    <location>
        <begin position="33"/>
        <end position="45"/>
    </location>
</feature>
<reference evidence="3" key="1">
    <citation type="submission" date="2019-06" db="EMBL/GenBank/DDBJ databases">
        <authorList>
            <person name="Zheng W."/>
        </authorList>
    </citation>
    <scope>NUCLEOTIDE SEQUENCE</scope>
    <source>
        <strain evidence="3">QDHG01</strain>
    </source>
</reference>
<evidence type="ECO:0000256" key="1">
    <source>
        <dbReference type="SAM" id="Coils"/>
    </source>
</evidence>
<feature type="region of interest" description="Disordered" evidence="2">
    <location>
        <begin position="1"/>
        <end position="66"/>
    </location>
</feature>
<feature type="compositionally biased region" description="Acidic residues" evidence="2">
    <location>
        <begin position="392"/>
        <end position="407"/>
    </location>
</feature>
<comment type="caution">
    <text evidence="3">The sequence shown here is derived from an EMBL/GenBank/DDBJ whole genome shotgun (WGS) entry which is preliminary data.</text>
</comment>
<feature type="compositionally biased region" description="Polar residues" evidence="2">
    <location>
        <begin position="1"/>
        <end position="24"/>
    </location>
</feature>
<proteinExistence type="predicted"/>
<name>A0A8J8T724_HALGN</name>
<dbReference type="EMBL" id="RRYP01003377">
    <property type="protein sequence ID" value="TNV83856.1"/>
    <property type="molecule type" value="Genomic_DNA"/>
</dbReference>
<feature type="coiled-coil region" evidence="1">
    <location>
        <begin position="270"/>
        <end position="297"/>
    </location>
</feature>
<sequence>MPSSDDSIRQINQLESSQRTSQSHLLEEKVATSSSQQSMSQASSSHIKVKKIMKDTPKQENGLVSQMKNGTPADIIEKLRITQKSSAGGHPQLTYTLSATKKPTEAGFNQLKQQIDLIKNTCEEKLNQISHTNTLHFTPIRGMEQPHEQYNALNQPNFMVGAHHENNRVTEEDFGATTLASSSRNEIYSNSISWRTKNLDPQKLNQLSQRMFDLEKENNLLKFKIQQQQQMIGDQQTIIEQFKQKRRCDAGTQTVGSQHSMHEDMITDRKADLMVEVESLRRRISKMEKKIQYHKNKENKFLFFLFTLQNKGVPVNELYEKEGIKDIPTARFADIMAEDQNNMANNQSSLMFSFYSDDSFEPINCGPDMCTLRKKPIIVPPLNLDNLPEYETSSDEEDGGAAEDEAEISSHHQPQPVAAAVNMNQQDYQKSIKYIENYYNQQQRAHRDNADEFEDHDPSQGDIAIGGSSEGERDDDSFEGQ</sequence>
<evidence type="ECO:0000313" key="3">
    <source>
        <dbReference type="EMBL" id="TNV83856.1"/>
    </source>
</evidence>
<dbReference type="OrthoDB" id="10671556at2759"/>
<keyword evidence="1" id="KW-0175">Coiled coil</keyword>
<accession>A0A8J8T724</accession>
<evidence type="ECO:0000313" key="4">
    <source>
        <dbReference type="Proteomes" id="UP000785679"/>
    </source>
</evidence>
<feature type="compositionally biased region" description="Acidic residues" evidence="2">
    <location>
        <begin position="472"/>
        <end position="481"/>
    </location>
</feature>
<protein>
    <submittedName>
        <fullName evidence="3">Uncharacterized protein</fullName>
    </submittedName>
</protein>
<feature type="region of interest" description="Disordered" evidence="2">
    <location>
        <begin position="439"/>
        <end position="481"/>
    </location>
</feature>
<dbReference type="Proteomes" id="UP000785679">
    <property type="component" value="Unassembled WGS sequence"/>
</dbReference>
<evidence type="ECO:0000256" key="2">
    <source>
        <dbReference type="SAM" id="MobiDB-lite"/>
    </source>
</evidence>
<organism evidence="3 4">
    <name type="scientific">Halteria grandinella</name>
    <dbReference type="NCBI Taxonomy" id="5974"/>
    <lineage>
        <taxon>Eukaryota</taxon>
        <taxon>Sar</taxon>
        <taxon>Alveolata</taxon>
        <taxon>Ciliophora</taxon>
        <taxon>Intramacronucleata</taxon>
        <taxon>Spirotrichea</taxon>
        <taxon>Stichotrichia</taxon>
        <taxon>Sporadotrichida</taxon>
        <taxon>Halteriidae</taxon>
        <taxon>Halteria</taxon>
    </lineage>
</organism>